<evidence type="ECO:0000313" key="3">
    <source>
        <dbReference type="Proteomes" id="UP000004947"/>
    </source>
</evidence>
<protein>
    <submittedName>
        <fullName evidence="2">Uncharacterized protein</fullName>
    </submittedName>
</protein>
<dbReference type="RefSeq" id="WP_007277821.1">
    <property type="nucleotide sequence ID" value="NZ_ABCK01000005.1"/>
</dbReference>
<name>A6DIU3_9BACT</name>
<organism evidence="2 3">
    <name type="scientific">Lentisphaera araneosa HTCC2155</name>
    <dbReference type="NCBI Taxonomy" id="313628"/>
    <lineage>
        <taxon>Bacteria</taxon>
        <taxon>Pseudomonadati</taxon>
        <taxon>Lentisphaerota</taxon>
        <taxon>Lentisphaeria</taxon>
        <taxon>Lentisphaerales</taxon>
        <taxon>Lentisphaeraceae</taxon>
        <taxon>Lentisphaera</taxon>
    </lineage>
</organism>
<dbReference type="Proteomes" id="UP000004947">
    <property type="component" value="Unassembled WGS sequence"/>
</dbReference>
<feature type="transmembrane region" description="Helical" evidence="1">
    <location>
        <begin position="34"/>
        <end position="54"/>
    </location>
</feature>
<evidence type="ECO:0000313" key="2">
    <source>
        <dbReference type="EMBL" id="EDM28379.1"/>
    </source>
</evidence>
<keyword evidence="1" id="KW-1133">Transmembrane helix</keyword>
<keyword evidence="1" id="KW-0472">Membrane</keyword>
<evidence type="ECO:0000256" key="1">
    <source>
        <dbReference type="SAM" id="Phobius"/>
    </source>
</evidence>
<dbReference type="STRING" id="313628.LNTAR_10701"/>
<keyword evidence="1" id="KW-0812">Transmembrane</keyword>
<sequence>MKYKLKGQDPFKPPETLQDDFVQDEYKVTLFDKALSILMCLMAGIVASGISYSFCFLGLNNPLATLLGLSKEIVNNILFCLHLLLAFYVIPRVLYKYAMKASTTK</sequence>
<gene>
    <name evidence="2" type="ORF">LNTAR_10701</name>
</gene>
<comment type="caution">
    <text evidence="2">The sequence shown here is derived from an EMBL/GenBank/DDBJ whole genome shotgun (WGS) entry which is preliminary data.</text>
</comment>
<proteinExistence type="predicted"/>
<dbReference type="AlphaFoldDB" id="A6DIU3"/>
<keyword evidence="3" id="KW-1185">Reference proteome</keyword>
<dbReference type="EMBL" id="ABCK01000005">
    <property type="protein sequence ID" value="EDM28379.1"/>
    <property type="molecule type" value="Genomic_DNA"/>
</dbReference>
<accession>A6DIU3</accession>
<reference evidence="2 3" key="1">
    <citation type="journal article" date="2010" name="J. Bacteriol.">
        <title>Genome sequence of Lentisphaera araneosa HTCC2155T, the type species of the order Lentisphaerales in the phylum Lentisphaerae.</title>
        <authorList>
            <person name="Thrash J.C."/>
            <person name="Cho J.C."/>
            <person name="Vergin K.L."/>
            <person name="Morris R.M."/>
            <person name="Giovannoni S.J."/>
        </authorList>
    </citation>
    <scope>NUCLEOTIDE SEQUENCE [LARGE SCALE GENOMIC DNA]</scope>
    <source>
        <strain evidence="2 3">HTCC2155</strain>
    </source>
</reference>
<feature type="transmembrane region" description="Helical" evidence="1">
    <location>
        <begin position="74"/>
        <end position="95"/>
    </location>
</feature>